<dbReference type="Proteomes" id="UP001281305">
    <property type="component" value="Chromosome"/>
</dbReference>
<evidence type="ECO:0008006" key="3">
    <source>
        <dbReference type="Google" id="ProtNLM"/>
    </source>
</evidence>
<evidence type="ECO:0000313" key="2">
    <source>
        <dbReference type="Proteomes" id="UP001281305"/>
    </source>
</evidence>
<dbReference type="RefSeq" id="WP_317056028.1">
    <property type="nucleotide sequence ID" value="NZ_CP146606.1"/>
</dbReference>
<reference evidence="1 2" key="1">
    <citation type="submission" date="2024-02" db="EMBL/GenBank/DDBJ databases">
        <title>Roseovarius strain W115 nov., isolated from a marine algae.</title>
        <authorList>
            <person name="Lee M.W."/>
            <person name="Lee J.K."/>
            <person name="Kim J.M."/>
            <person name="Choi D.G."/>
            <person name="Baek J.H."/>
            <person name="Bayburt H."/>
            <person name="Jung J.J."/>
            <person name="Han D.M."/>
            <person name="Jeon C.O."/>
        </authorList>
    </citation>
    <scope>NUCLEOTIDE SEQUENCE [LARGE SCALE GENOMIC DNA]</scope>
    <source>
        <strain evidence="1 2">W115</strain>
    </source>
</reference>
<sequence length="210" mass="23210">MYCDAHSGACDRVRFFLVGCAAPSVWAPDDAVAKAAYRHDGPTRLTLFTMVNNRNGNGGHTSLMINGSQRVIFDPAGSFKHETIPERNDVIFGITPQVADVYTRFHARKTWHVRIQQIDVSPEKAEQVMRLAQGYGAVPGAFCARATSEILAEAFPGQVSQTFYPVKLADQFAKVPGVTEQRLHEYDSDDNSKVLREWNPDAVARAATLN</sequence>
<gene>
    <name evidence="1" type="ORF">RZS32_005535</name>
</gene>
<protein>
    <recommendedName>
        <fullName evidence="3">Lipoprotein</fullName>
    </recommendedName>
</protein>
<organism evidence="1 2">
    <name type="scientific">Roseovarius rhodophyticola</name>
    <dbReference type="NCBI Taxonomy" id="3080827"/>
    <lineage>
        <taxon>Bacteria</taxon>
        <taxon>Pseudomonadati</taxon>
        <taxon>Pseudomonadota</taxon>
        <taxon>Alphaproteobacteria</taxon>
        <taxon>Rhodobacterales</taxon>
        <taxon>Roseobacteraceae</taxon>
        <taxon>Roseovarius</taxon>
    </lineage>
</organism>
<proteinExistence type="predicted"/>
<evidence type="ECO:0000313" key="1">
    <source>
        <dbReference type="EMBL" id="WYK19330.1"/>
    </source>
</evidence>
<accession>A0ABZ2TLJ1</accession>
<keyword evidence="2" id="KW-1185">Reference proteome</keyword>
<name>A0ABZ2TLJ1_9RHOB</name>
<dbReference type="EMBL" id="CP146606">
    <property type="protein sequence ID" value="WYK19330.1"/>
    <property type="molecule type" value="Genomic_DNA"/>
</dbReference>